<evidence type="ECO:0000313" key="2">
    <source>
        <dbReference type="EMBL" id="ELA46849.2"/>
    </source>
</evidence>
<dbReference type="AlphaFoldDB" id="L2GT96"/>
<protein>
    <submittedName>
        <fullName evidence="2">Uncharacterized protein</fullName>
    </submittedName>
</protein>
<dbReference type="VEuPathDB" id="MicrosporidiaDB:VCUG_01623"/>
<accession>L2GT96</accession>
<dbReference type="RefSeq" id="XP_008074639.1">
    <property type="nucleotide sequence ID" value="XM_008076448.1"/>
</dbReference>
<reference evidence="3" key="1">
    <citation type="submission" date="2011-03" db="EMBL/GenBank/DDBJ databases">
        <title>The genome sequence of Vavraia culicis strain floridensis.</title>
        <authorList>
            <consortium name="The Broad Institute Genome Sequencing Platform"/>
            <person name="Cuomo C."/>
            <person name="Becnel J."/>
            <person name="Sanscrainte N."/>
            <person name="Young S.K."/>
            <person name="Zeng Q."/>
            <person name="Gargeya S."/>
            <person name="Fitzgerald M."/>
            <person name="Haas B."/>
            <person name="Abouelleil A."/>
            <person name="Alvarado L."/>
            <person name="Arachchi H.M."/>
            <person name="Berlin A."/>
            <person name="Chapman S.B."/>
            <person name="Gearin G."/>
            <person name="Goldberg J."/>
            <person name="Griggs A."/>
            <person name="Gujja S."/>
            <person name="Hansen M."/>
            <person name="Heiman D."/>
            <person name="Howarth C."/>
            <person name="Larimer J."/>
            <person name="Lui A."/>
            <person name="MacDonald P.J.P."/>
            <person name="McCowen C."/>
            <person name="Montmayeur A."/>
            <person name="Murphy C."/>
            <person name="Neiman D."/>
            <person name="Pearson M."/>
            <person name="Priest M."/>
            <person name="Roberts A."/>
            <person name="Saif S."/>
            <person name="Shea T."/>
            <person name="Sisk P."/>
            <person name="Stolte C."/>
            <person name="Sykes S."/>
            <person name="Wortman J."/>
            <person name="Nusbaum C."/>
            <person name="Birren B."/>
        </authorList>
    </citation>
    <scope>NUCLEOTIDE SEQUENCE [LARGE SCALE GENOMIC DNA]</scope>
    <source>
        <strain evidence="3">floridensis</strain>
    </source>
</reference>
<keyword evidence="1" id="KW-0732">Signal</keyword>
<dbReference type="Gene3D" id="3.80.10.10">
    <property type="entry name" value="Ribonuclease Inhibitor"/>
    <property type="match status" value="1"/>
</dbReference>
<dbReference type="EMBL" id="GL877430">
    <property type="protein sequence ID" value="ELA46849.2"/>
    <property type="molecule type" value="Genomic_DNA"/>
</dbReference>
<feature type="chain" id="PRO_5003959987" evidence="1">
    <location>
        <begin position="22"/>
        <end position="534"/>
    </location>
</feature>
<evidence type="ECO:0000313" key="3">
    <source>
        <dbReference type="Proteomes" id="UP000011081"/>
    </source>
</evidence>
<name>L2GT96_VAVCU</name>
<proteinExistence type="predicted"/>
<dbReference type="Proteomes" id="UP000011081">
    <property type="component" value="Unassembled WGS sequence"/>
</dbReference>
<evidence type="ECO:0000256" key="1">
    <source>
        <dbReference type="SAM" id="SignalP"/>
    </source>
</evidence>
<sequence length="534" mass="61970">MNSVNHMIFFSNLLFIHQLLCANIDGGEGDDGSEYVYAEEQLRDDLVHLLDEPEEHLDLRCAHIVERLLLSDCETLLERATMEKYKGLQTFYRELSKTIQLVYEAEKFSSYFSAQQEDTVEPREGLKILIDKSSIEKAKHILKQFKCVNLTVVVRSYLQNLYDGDLGDIMQQFDFITDLYILDLTHEYVIWIYESCKTVQDFIDLDKFPKLRILKVKHMLVMDEFLEKVSNMKLQSLMFIGCTFLISKDTVQTVQQCKQIEVTFGESYENICFNRCGRFYTLISPLAHKQMIVIKVNINKCVKLRNLAVNMSDYVSVMPSDQIVGGLRYLTLDKMNCDRLLPSFRCYGTKLEYLSIDTEDVELAVNFLKEINRNELKHLVLICILDGCLLETCDASNLFNLDFAALKVLEINAGGIYNKLSSGSTSEIQMRKLETLKIWCLYLDEVFMQMITELEMLKHLEICMYDDEDVKCESLCRQLSNLKGPIEKLFVSSELAIYELVRLIEPLKTLKEFRIDGRSIRPTFDSLANQSYDK</sequence>
<dbReference type="InParanoid" id="L2GT96"/>
<gene>
    <name evidence="2" type="ORF">VCUG_01623</name>
</gene>
<dbReference type="HOGENOM" id="CLU_033135_0_0_1"/>
<dbReference type="GeneID" id="19879497"/>
<keyword evidence="3" id="KW-1185">Reference proteome</keyword>
<dbReference type="InterPro" id="IPR032675">
    <property type="entry name" value="LRR_dom_sf"/>
</dbReference>
<dbReference type="SUPFAM" id="SSF52047">
    <property type="entry name" value="RNI-like"/>
    <property type="match status" value="1"/>
</dbReference>
<organism evidence="2 3">
    <name type="scientific">Vavraia culicis (isolate floridensis)</name>
    <name type="common">Microsporidian parasite</name>
    <dbReference type="NCBI Taxonomy" id="948595"/>
    <lineage>
        <taxon>Eukaryota</taxon>
        <taxon>Fungi</taxon>
        <taxon>Fungi incertae sedis</taxon>
        <taxon>Microsporidia</taxon>
        <taxon>Pleistophoridae</taxon>
        <taxon>Vavraia</taxon>
    </lineage>
</organism>
<feature type="signal peptide" evidence="1">
    <location>
        <begin position="1"/>
        <end position="21"/>
    </location>
</feature>